<keyword evidence="2" id="KW-1185">Reference proteome</keyword>
<reference evidence="2" key="1">
    <citation type="journal article" date="2019" name="Int. J. Syst. Evol. Microbiol.">
        <title>The Global Catalogue of Microorganisms (GCM) 10K type strain sequencing project: providing services to taxonomists for standard genome sequencing and annotation.</title>
        <authorList>
            <consortium name="The Broad Institute Genomics Platform"/>
            <consortium name="The Broad Institute Genome Sequencing Center for Infectious Disease"/>
            <person name="Wu L."/>
            <person name="Ma J."/>
        </authorList>
    </citation>
    <scope>NUCLEOTIDE SEQUENCE [LARGE SCALE GENOMIC DNA]</scope>
    <source>
        <strain evidence="2">CGMCC 1.12750</strain>
    </source>
</reference>
<proteinExistence type="predicted"/>
<dbReference type="Pfam" id="PF10926">
    <property type="entry name" value="DUF2800"/>
    <property type="match status" value="1"/>
</dbReference>
<dbReference type="RefSeq" id="WP_377403686.1">
    <property type="nucleotide sequence ID" value="NZ_JBHTFQ010000006.1"/>
</dbReference>
<sequence>MAAHAKLSPSSCARWSTCTASVALIDRLKSDGVVPERSSSIYAAEGTAAHEVRELSLQLGLDPHDFIGMKIVADGYEFTVSEEMAEYLVPGIDWIRERTDDVDVEIRVDLSPWLPGQFGTMDGGFLMVTVDASALVASDLKYGSGEPVSPEKNKQQMLYALGYWHFKDRPKVDKVIVVIDQPRAGGMKFWECSLDELLAFGEEMKVVYAKITSGDTEFVPSDYACRWCEARDPNPAKGYLGCPAYNEWQLSIFQGAFDDLDAEPHFPEAHTLTPERRYYIVRHASMAQKWLAGLHQASLEAALMGNPDPGSKAVIGQRGNRYFVDEVAAQEVLTGAVGEAAFKPRQLIGITEAEKLLKPGKKKQGHPEAWEALQKLVDQPDGKPILVPADDARPALTPIADMFDDLD</sequence>
<accession>A0ABW2UNG3</accession>
<gene>
    <name evidence="1" type="ORF">ACFQXB_11650</name>
</gene>
<dbReference type="Proteomes" id="UP001596516">
    <property type="component" value="Unassembled WGS sequence"/>
</dbReference>
<dbReference type="InterPro" id="IPR021229">
    <property type="entry name" value="DUF2800"/>
</dbReference>
<protein>
    <submittedName>
        <fullName evidence="1">DUF2800 domain-containing protein</fullName>
    </submittedName>
</protein>
<comment type="caution">
    <text evidence="1">The sequence shown here is derived from an EMBL/GenBank/DDBJ whole genome shotgun (WGS) entry which is preliminary data.</text>
</comment>
<dbReference type="EMBL" id="JBHTFQ010000006">
    <property type="protein sequence ID" value="MFC7704850.1"/>
    <property type="molecule type" value="Genomic_DNA"/>
</dbReference>
<evidence type="ECO:0000313" key="1">
    <source>
        <dbReference type="EMBL" id="MFC7704850.1"/>
    </source>
</evidence>
<organism evidence="1 2">
    <name type="scientific">Plastorhodobacter daqingensis</name>
    <dbReference type="NCBI Taxonomy" id="1387281"/>
    <lineage>
        <taxon>Bacteria</taxon>
        <taxon>Pseudomonadati</taxon>
        <taxon>Pseudomonadota</taxon>
        <taxon>Alphaproteobacteria</taxon>
        <taxon>Rhodobacterales</taxon>
        <taxon>Paracoccaceae</taxon>
        <taxon>Plastorhodobacter</taxon>
    </lineage>
</organism>
<name>A0ABW2UNG3_9RHOB</name>
<evidence type="ECO:0000313" key="2">
    <source>
        <dbReference type="Proteomes" id="UP001596516"/>
    </source>
</evidence>